<feature type="region of interest" description="Disordered" evidence="18">
    <location>
        <begin position="539"/>
        <end position="566"/>
    </location>
</feature>
<dbReference type="EMBL" id="OC859266">
    <property type="protein sequence ID" value="CAD7627392.1"/>
    <property type="molecule type" value="Genomic_DNA"/>
</dbReference>
<keyword evidence="9 17" id="KW-0175">Coiled coil</keyword>
<protein>
    <recommendedName>
        <fullName evidence="15">RB1-inducible coiled-coil protein 1</fullName>
    </recommendedName>
    <alternativeName>
        <fullName evidence="16">FAK family kinase-interacting protein of 200 kDa</fullName>
    </alternativeName>
</protein>
<dbReference type="GO" id="GO:0019901">
    <property type="term" value="F:protein kinase binding"/>
    <property type="evidence" value="ECO:0007669"/>
    <property type="project" value="UniProtKB-ARBA"/>
</dbReference>
<evidence type="ECO:0000256" key="12">
    <source>
        <dbReference type="ARBA" id="ARBA00023242"/>
    </source>
</evidence>
<evidence type="ECO:0000256" key="15">
    <source>
        <dbReference type="ARBA" id="ARBA00069790"/>
    </source>
</evidence>
<keyword evidence="5" id="KW-0963">Cytoplasm</keyword>
<dbReference type="AlphaFoldDB" id="A0A7R9KQ98"/>
<keyword evidence="12" id="KW-0539">Nucleus</keyword>
<evidence type="ECO:0000259" key="19">
    <source>
        <dbReference type="Pfam" id="PF04108"/>
    </source>
</evidence>
<evidence type="ECO:0000256" key="4">
    <source>
        <dbReference type="ARBA" id="ARBA00004514"/>
    </source>
</evidence>
<evidence type="ECO:0000256" key="6">
    <source>
        <dbReference type="ARBA" id="ARBA00022553"/>
    </source>
</evidence>
<evidence type="ECO:0000256" key="8">
    <source>
        <dbReference type="ARBA" id="ARBA00023015"/>
    </source>
</evidence>
<dbReference type="GO" id="GO:0005829">
    <property type="term" value="C:cytosol"/>
    <property type="evidence" value="ECO:0007669"/>
    <property type="project" value="UniProtKB-SubCell"/>
</dbReference>
<dbReference type="GO" id="GO:0061709">
    <property type="term" value="P:reticulophagy"/>
    <property type="evidence" value="ECO:0007669"/>
    <property type="project" value="TreeGrafter"/>
</dbReference>
<keyword evidence="7" id="KW-0072">Autophagy</keyword>
<reference evidence="20" key="1">
    <citation type="submission" date="2020-11" db="EMBL/GenBank/DDBJ databases">
        <authorList>
            <person name="Tran Van P."/>
        </authorList>
    </citation>
    <scope>NUCLEOTIDE SEQUENCE</scope>
</reference>
<keyword evidence="13" id="KW-0131">Cell cycle</keyword>
<dbReference type="PANTHER" id="PTHR13222">
    <property type="entry name" value="RB1-INDUCIBLE COILED-COIL"/>
    <property type="match status" value="1"/>
</dbReference>
<feature type="domain" description="Autophagy protein ATG17-like" evidence="19">
    <location>
        <begin position="120"/>
        <end position="478"/>
    </location>
</feature>
<evidence type="ECO:0000256" key="7">
    <source>
        <dbReference type="ARBA" id="ARBA00023006"/>
    </source>
</evidence>
<dbReference type="GO" id="GO:0034045">
    <property type="term" value="C:phagophore assembly site membrane"/>
    <property type="evidence" value="ECO:0007669"/>
    <property type="project" value="TreeGrafter"/>
</dbReference>
<dbReference type="GO" id="GO:0034727">
    <property type="term" value="P:piecemeal microautophagy of the nucleus"/>
    <property type="evidence" value="ECO:0007669"/>
    <property type="project" value="TreeGrafter"/>
</dbReference>
<dbReference type="PANTHER" id="PTHR13222:SF1">
    <property type="entry name" value="RB1-INDUCIBLE COILED-COIL PROTEIN 1"/>
    <property type="match status" value="1"/>
</dbReference>
<evidence type="ECO:0000256" key="13">
    <source>
        <dbReference type="ARBA" id="ARBA00023306"/>
    </source>
</evidence>
<evidence type="ECO:0000256" key="17">
    <source>
        <dbReference type="SAM" id="Coils"/>
    </source>
</evidence>
<dbReference type="InterPro" id="IPR040040">
    <property type="entry name" value="ATG11"/>
</dbReference>
<dbReference type="GO" id="GO:0060090">
    <property type="term" value="F:molecular adaptor activity"/>
    <property type="evidence" value="ECO:0007669"/>
    <property type="project" value="TreeGrafter"/>
</dbReference>
<proteinExistence type="predicted"/>
<dbReference type="GO" id="GO:0005634">
    <property type="term" value="C:nucleus"/>
    <property type="evidence" value="ECO:0007669"/>
    <property type="project" value="UniProtKB-SubCell"/>
</dbReference>
<evidence type="ECO:0000256" key="18">
    <source>
        <dbReference type="SAM" id="MobiDB-lite"/>
    </source>
</evidence>
<evidence type="ECO:0000256" key="14">
    <source>
        <dbReference type="ARBA" id="ARBA00053494"/>
    </source>
</evidence>
<evidence type="ECO:0000256" key="5">
    <source>
        <dbReference type="ARBA" id="ARBA00022490"/>
    </source>
</evidence>
<evidence type="ECO:0000256" key="10">
    <source>
        <dbReference type="ARBA" id="ARBA00023163"/>
    </source>
</evidence>
<dbReference type="GO" id="GO:0005764">
    <property type="term" value="C:lysosome"/>
    <property type="evidence" value="ECO:0007669"/>
    <property type="project" value="UniProtKB-SubCell"/>
</dbReference>
<keyword evidence="8" id="KW-0805">Transcription regulation</keyword>
<evidence type="ECO:0000313" key="21">
    <source>
        <dbReference type="Proteomes" id="UP000759131"/>
    </source>
</evidence>
<accession>A0A7R9KQ98</accession>
<evidence type="ECO:0000256" key="9">
    <source>
        <dbReference type="ARBA" id="ARBA00023054"/>
    </source>
</evidence>
<evidence type="ECO:0000256" key="3">
    <source>
        <dbReference type="ARBA" id="ARBA00004371"/>
    </source>
</evidence>
<evidence type="ECO:0000256" key="1">
    <source>
        <dbReference type="ARBA" id="ARBA00004123"/>
    </source>
</evidence>
<gene>
    <name evidence="20" type="ORF">OSB1V03_LOCUS7819</name>
</gene>
<feature type="coiled-coil region" evidence="17">
    <location>
        <begin position="713"/>
        <end position="813"/>
    </location>
</feature>
<keyword evidence="6" id="KW-0597">Phosphoprotein</keyword>
<keyword evidence="21" id="KW-1185">Reference proteome</keyword>
<dbReference type="GO" id="GO:0008285">
    <property type="term" value="P:negative regulation of cell population proliferation"/>
    <property type="evidence" value="ECO:0007669"/>
    <property type="project" value="UniProtKB-ARBA"/>
</dbReference>
<name>A0A7R9KQ98_9ACAR</name>
<evidence type="ECO:0000256" key="11">
    <source>
        <dbReference type="ARBA" id="ARBA00023228"/>
    </source>
</evidence>
<feature type="coiled-coil region" evidence="17">
    <location>
        <begin position="872"/>
        <end position="933"/>
    </location>
</feature>
<dbReference type="InterPro" id="IPR045326">
    <property type="entry name" value="ATG17-like_dom"/>
</dbReference>
<evidence type="ECO:0000256" key="16">
    <source>
        <dbReference type="ARBA" id="ARBA00080154"/>
    </source>
</evidence>
<dbReference type="EMBL" id="CAJPIZ010004691">
    <property type="protein sequence ID" value="CAG2107822.1"/>
    <property type="molecule type" value="Genomic_DNA"/>
</dbReference>
<evidence type="ECO:0000313" key="20">
    <source>
        <dbReference type="EMBL" id="CAD7627392.1"/>
    </source>
</evidence>
<dbReference type="CDD" id="cd17060">
    <property type="entry name" value="Ubl_RB1CC1"/>
    <property type="match status" value="1"/>
</dbReference>
<comment type="subcellular location">
    <subcellularLocation>
        <location evidence="4">Cytoplasm</location>
        <location evidence="4">Cytosol</location>
    </subcellularLocation>
    <subcellularLocation>
        <location evidence="3">Lysosome</location>
    </subcellularLocation>
    <subcellularLocation>
        <location evidence="1">Nucleus</location>
    </subcellularLocation>
    <subcellularLocation>
        <location evidence="2">Preautophagosomal structure</location>
    </subcellularLocation>
</comment>
<dbReference type="OrthoDB" id="6435430at2759"/>
<dbReference type="GO" id="GO:0061723">
    <property type="term" value="P:glycophagy"/>
    <property type="evidence" value="ECO:0007669"/>
    <property type="project" value="TreeGrafter"/>
</dbReference>
<feature type="coiled-coil region" evidence="17">
    <location>
        <begin position="628"/>
        <end position="683"/>
    </location>
</feature>
<evidence type="ECO:0000256" key="2">
    <source>
        <dbReference type="ARBA" id="ARBA00004329"/>
    </source>
</evidence>
<dbReference type="Pfam" id="PF04108">
    <property type="entry name" value="ATG17_like"/>
    <property type="match status" value="1"/>
</dbReference>
<dbReference type="GO" id="GO:0000045">
    <property type="term" value="P:autophagosome assembly"/>
    <property type="evidence" value="ECO:0007669"/>
    <property type="project" value="InterPro"/>
</dbReference>
<dbReference type="GO" id="GO:0000422">
    <property type="term" value="P:autophagy of mitochondrion"/>
    <property type="evidence" value="ECO:0007669"/>
    <property type="project" value="TreeGrafter"/>
</dbReference>
<dbReference type="GO" id="GO:1990316">
    <property type="term" value="C:Atg1/ULK1 kinase complex"/>
    <property type="evidence" value="ECO:0007669"/>
    <property type="project" value="TreeGrafter"/>
</dbReference>
<organism evidence="20">
    <name type="scientific">Medioppia subpectinata</name>
    <dbReference type="NCBI Taxonomy" id="1979941"/>
    <lineage>
        <taxon>Eukaryota</taxon>
        <taxon>Metazoa</taxon>
        <taxon>Ecdysozoa</taxon>
        <taxon>Arthropoda</taxon>
        <taxon>Chelicerata</taxon>
        <taxon>Arachnida</taxon>
        <taxon>Acari</taxon>
        <taxon>Acariformes</taxon>
        <taxon>Sarcoptiformes</taxon>
        <taxon>Oribatida</taxon>
        <taxon>Brachypylina</taxon>
        <taxon>Oppioidea</taxon>
        <taxon>Oppiidae</taxon>
        <taxon>Medioppia</taxon>
    </lineage>
</organism>
<dbReference type="FunFam" id="3.10.20.90:FF:000049">
    <property type="entry name" value="RB1-inducible coiled-coil protein 1 isoform X1"/>
    <property type="match status" value="1"/>
</dbReference>
<sequence length="963" mass="111088">MLYIFLVESGSMMTFDMNLALQTVANLKKAIAIQCQVPEEKQVLLISGGESLNTTARVCSYGCSGTDTSPIFLFSKESIESLNPPKCVTEYDPDVDMADRVQSCVDMNPSIHTVVARAEMAQQLYEVAKQQFHNCERLVHDQHLQQQGWAAVVANLEDIANSFANSALLLEEMFNQFIEEKQFFIDLLQNFDEDIKTLSEIPILHNLMTSVNTNETNDQNKESTSLLEWISQRDNQNSLDQLSQHCEWISQRDNQNSLDQLSQHCGQGLEQFDSEQLLRVKDEVKEVMDSCNQSNMKEVKGLEERLYGLEKLMCESKKIVDEQRDLAQAFYQNQARASNLRDPSILPDLCASHQQQLQVMLKNHQKLRDIRRRCARAKEELSGNLHARLRWIVFIEKKLSEVDSRVLIYRENIRRLKKHLKVVHQIHLAPKIYLASVVEVVRRKTFSSVFLEWATSLAQNSANLVENEIQTRQTFSTQLETHFLRILFPGMNDFPPRFANESPNPFDTDLPNVTDSDVEFLRKQLPDLCDMLSVPSPVPMPQPSTQKDSSIAPIVSKPSESDTEEYDTVNEEFDNKASTGNELDLKQTDLSSSLKLSFVEQYSDLRNEYLSSFDSMKEQLNTWLVMKDKQLSENEEEFSERLEEYKSKVSDLENSSLVSNNEIDSLKQTIETLSKDNECFRSENNSKDMKISELQNEILENKKELTLEHELEMTSLGEEMDKLNDKTQTLEDLINAKNEEIIALHQKYEKSESDLLVRFQDEKDSLKKTLNEDFNQKEETLRNEFEAKVKQLERNNESTLNELRLEMENQKTKGLIELKDKLDADHRHEMDSLRHRFKLAISTTSIERTPSETSLERVNLDVIDQLAQEREVQKLKQLILDEKNKYDELLIKSKKDRDEEMKAMKSEIAAKCQVNFNEALNKLSNERELLAQELAVKDSCIQASISAINDIISKLNAQRISDL</sequence>
<dbReference type="GO" id="GO:0031090">
    <property type="term" value="C:organelle membrane"/>
    <property type="evidence" value="ECO:0007669"/>
    <property type="project" value="UniProtKB-ARBA"/>
</dbReference>
<keyword evidence="11" id="KW-0458">Lysosome</keyword>
<comment type="function">
    <text evidence="14">Involved in autophagy. Regulates early events but also late events of autophagosome formation through direct interaction with Atg16L1. Required for the formation of the autophagosome-like double-membrane structure that surrounds the Salmonella-containing vacuole (SCV) during S.typhimurium infection and subsequent xenophagy. Involved in repair of DNA damage caused by ionizing radiation, which subsequently improves cell survival by decreasing apoptosis. Inhibits PTK2/FAK1 and PTK2B/PYK2 kinase activity, affecting their downstream signaling pathways. Plays a role as a modulator of TGF-beta-signaling by restricting substrate specificity of RNF111. Functions as a DNA-binding transcription factor. Is a potent regulator of the RB1 pathway through induction of RB1 expression. Plays a crucial role in muscular differentiation. Plays an indispensable role in fetal hematopoiesis and in the regulation of neuronal homeostasis.</text>
</comment>
<keyword evidence="10" id="KW-0804">Transcription</keyword>
<dbReference type="GO" id="GO:0034517">
    <property type="term" value="P:ribophagy"/>
    <property type="evidence" value="ECO:0007669"/>
    <property type="project" value="TreeGrafter"/>
</dbReference>
<dbReference type="Gene3D" id="3.10.20.90">
    <property type="entry name" value="Phosphatidylinositol 3-kinase Catalytic Subunit, Chain A, domain 1"/>
    <property type="match status" value="1"/>
</dbReference>
<dbReference type="Proteomes" id="UP000759131">
    <property type="component" value="Unassembled WGS sequence"/>
</dbReference>